<keyword evidence="3" id="KW-0687">Ribonucleoprotein</keyword>
<dbReference type="GO" id="GO:1990904">
    <property type="term" value="C:ribonucleoprotein complex"/>
    <property type="evidence" value="ECO:0007669"/>
    <property type="project" value="UniProtKB-KW"/>
</dbReference>
<protein>
    <submittedName>
        <fullName evidence="4">Uncharacterized protein</fullName>
    </submittedName>
</protein>
<dbReference type="PANTHER" id="PTHR21109">
    <property type="entry name" value="MITOCHONDRIAL 28S RIBOSOMAL PROTEIN S21"/>
    <property type="match status" value="1"/>
</dbReference>
<name>A0A8J5HWN7_ZINOF</name>
<accession>A0A8J5HWN7</accession>
<evidence type="ECO:0000313" key="4">
    <source>
        <dbReference type="EMBL" id="KAG6532074.1"/>
    </source>
</evidence>
<dbReference type="GO" id="GO:0003735">
    <property type="term" value="F:structural constituent of ribosome"/>
    <property type="evidence" value="ECO:0007669"/>
    <property type="project" value="InterPro"/>
</dbReference>
<reference evidence="4 5" key="1">
    <citation type="submission" date="2020-08" db="EMBL/GenBank/DDBJ databases">
        <title>Plant Genome Project.</title>
        <authorList>
            <person name="Zhang R.-G."/>
        </authorList>
    </citation>
    <scope>NUCLEOTIDE SEQUENCE [LARGE SCALE GENOMIC DNA]</scope>
    <source>
        <tissue evidence="4">Rhizome</tissue>
    </source>
</reference>
<keyword evidence="2" id="KW-0689">Ribosomal protein</keyword>
<dbReference type="AlphaFoldDB" id="A0A8J5HWN7"/>
<dbReference type="InterPro" id="IPR001911">
    <property type="entry name" value="Ribosomal_bS21"/>
</dbReference>
<proteinExistence type="inferred from homology"/>
<dbReference type="GO" id="GO:0006412">
    <property type="term" value="P:translation"/>
    <property type="evidence" value="ECO:0007669"/>
    <property type="project" value="InterPro"/>
</dbReference>
<dbReference type="PANTHER" id="PTHR21109:SF0">
    <property type="entry name" value="SMALL RIBOSOMAL SUBUNIT PROTEIN BS21M"/>
    <property type="match status" value="1"/>
</dbReference>
<dbReference type="EMBL" id="JACMSC010000002">
    <property type="protein sequence ID" value="KAG6532074.1"/>
    <property type="molecule type" value="Genomic_DNA"/>
</dbReference>
<dbReference type="GO" id="GO:0005840">
    <property type="term" value="C:ribosome"/>
    <property type="evidence" value="ECO:0007669"/>
    <property type="project" value="UniProtKB-KW"/>
</dbReference>
<dbReference type="Proteomes" id="UP000734854">
    <property type="component" value="Unassembled WGS sequence"/>
</dbReference>
<evidence type="ECO:0000256" key="3">
    <source>
        <dbReference type="ARBA" id="ARBA00023274"/>
    </source>
</evidence>
<comment type="similarity">
    <text evidence="1">Belongs to the bacterial ribosomal protein bS21 family.</text>
</comment>
<keyword evidence="5" id="KW-1185">Reference proteome</keyword>
<evidence type="ECO:0000256" key="2">
    <source>
        <dbReference type="ARBA" id="ARBA00022980"/>
    </source>
</evidence>
<organism evidence="4 5">
    <name type="scientific">Zingiber officinale</name>
    <name type="common">Ginger</name>
    <name type="synonym">Amomum zingiber</name>
    <dbReference type="NCBI Taxonomy" id="94328"/>
    <lineage>
        <taxon>Eukaryota</taxon>
        <taxon>Viridiplantae</taxon>
        <taxon>Streptophyta</taxon>
        <taxon>Embryophyta</taxon>
        <taxon>Tracheophyta</taxon>
        <taxon>Spermatophyta</taxon>
        <taxon>Magnoliopsida</taxon>
        <taxon>Liliopsida</taxon>
        <taxon>Zingiberales</taxon>
        <taxon>Zingiberaceae</taxon>
        <taxon>Zingiber</taxon>
    </lineage>
</organism>
<comment type="caution">
    <text evidence="4">The sequence shown here is derived from an EMBL/GenBank/DDBJ whole genome shotgun (WGS) entry which is preliminary data.</text>
</comment>
<evidence type="ECO:0000256" key="1">
    <source>
        <dbReference type="ARBA" id="ARBA00006640"/>
    </source>
</evidence>
<gene>
    <name evidence="4" type="ORF">ZIOFF_005912</name>
</gene>
<evidence type="ECO:0000313" key="5">
    <source>
        <dbReference type="Proteomes" id="UP000734854"/>
    </source>
</evidence>
<sequence length="118" mass="13383">MRPPLFPAAASTFHPEKPFPSASSPLFSPSFTFDPIRCRLPPAPHQQRRPRSALVDGRAAIVRICFPALAWANILYIKGGNYNAQVVIPDDKPDESLLRRFTREVMKARVLQECKIRR</sequence>